<feature type="transmembrane region" description="Helical" evidence="6">
    <location>
        <begin position="410"/>
        <end position="429"/>
    </location>
</feature>
<evidence type="ECO:0000259" key="7">
    <source>
        <dbReference type="Pfam" id="PF04932"/>
    </source>
</evidence>
<comment type="subcellular location">
    <subcellularLocation>
        <location evidence="1">Membrane</location>
        <topology evidence="1">Multi-pass membrane protein</topology>
    </subcellularLocation>
</comment>
<dbReference type="PANTHER" id="PTHR37422:SF23">
    <property type="entry name" value="TEICHURONIC ACID BIOSYNTHESIS PROTEIN TUAE"/>
    <property type="match status" value="1"/>
</dbReference>
<dbReference type="PANTHER" id="PTHR37422">
    <property type="entry name" value="TEICHURONIC ACID BIOSYNTHESIS PROTEIN TUAE"/>
    <property type="match status" value="1"/>
</dbReference>
<dbReference type="AlphaFoldDB" id="A0A831W838"/>
<feature type="transmembrane region" description="Helical" evidence="6">
    <location>
        <begin position="385"/>
        <end position="404"/>
    </location>
</feature>
<feature type="transmembrane region" description="Helical" evidence="6">
    <location>
        <begin position="170"/>
        <end position="189"/>
    </location>
</feature>
<dbReference type="InterPro" id="IPR011990">
    <property type="entry name" value="TPR-like_helical_dom_sf"/>
</dbReference>
<feature type="domain" description="O-antigen ligase-related" evidence="7">
    <location>
        <begin position="201"/>
        <end position="360"/>
    </location>
</feature>
<evidence type="ECO:0000256" key="5">
    <source>
        <dbReference type="PROSITE-ProRule" id="PRU00339"/>
    </source>
</evidence>
<dbReference type="Pfam" id="PF04932">
    <property type="entry name" value="Wzy_C"/>
    <property type="match status" value="1"/>
</dbReference>
<keyword evidence="4 6" id="KW-0472">Membrane</keyword>
<feature type="transmembrane region" description="Helical" evidence="6">
    <location>
        <begin position="46"/>
        <end position="64"/>
    </location>
</feature>
<organism evidence="8">
    <name type="scientific">Sedimenticola thiotaurini</name>
    <dbReference type="NCBI Taxonomy" id="1543721"/>
    <lineage>
        <taxon>Bacteria</taxon>
        <taxon>Pseudomonadati</taxon>
        <taxon>Pseudomonadota</taxon>
        <taxon>Gammaproteobacteria</taxon>
        <taxon>Chromatiales</taxon>
        <taxon>Sedimenticolaceae</taxon>
        <taxon>Sedimenticola</taxon>
    </lineage>
</organism>
<feature type="transmembrane region" description="Helical" evidence="6">
    <location>
        <begin position="196"/>
        <end position="213"/>
    </location>
</feature>
<keyword evidence="2 6" id="KW-0812">Transmembrane</keyword>
<feature type="transmembrane region" description="Helical" evidence="6">
    <location>
        <begin position="21"/>
        <end position="40"/>
    </location>
</feature>
<feature type="repeat" description="TPR" evidence="5">
    <location>
        <begin position="540"/>
        <end position="573"/>
    </location>
</feature>
<dbReference type="Gene3D" id="1.25.40.10">
    <property type="entry name" value="Tetratricopeptide repeat domain"/>
    <property type="match status" value="1"/>
</dbReference>
<feature type="transmembrane region" description="Helical" evidence="6">
    <location>
        <begin position="450"/>
        <end position="466"/>
    </location>
</feature>
<feature type="transmembrane region" description="Helical" evidence="6">
    <location>
        <begin position="353"/>
        <end position="373"/>
    </location>
</feature>
<dbReference type="EMBL" id="DRKP01000027">
    <property type="protein sequence ID" value="HEB95270.1"/>
    <property type="molecule type" value="Genomic_DNA"/>
</dbReference>
<proteinExistence type="predicted"/>
<reference evidence="8" key="1">
    <citation type="journal article" date="2020" name="mSystems">
        <title>Genome- and Community-Level Interaction Insights into Carbon Utilization and Element Cycling Functions of Hydrothermarchaeota in Hydrothermal Sediment.</title>
        <authorList>
            <person name="Zhou Z."/>
            <person name="Liu Y."/>
            <person name="Xu W."/>
            <person name="Pan J."/>
            <person name="Luo Z.H."/>
            <person name="Li M."/>
        </authorList>
    </citation>
    <scope>NUCLEOTIDE SEQUENCE [LARGE SCALE GENOMIC DNA]</scope>
    <source>
        <strain evidence="8">HyVt-443</strain>
    </source>
</reference>
<gene>
    <name evidence="8" type="ORF">ENI96_02420</name>
</gene>
<dbReference type="GO" id="GO:0016020">
    <property type="term" value="C:membrane"/>
    <property type="evidence" value="ECO:0007669"/>
    <property type="project" value="UniProtKB-SubCell"/>
</dbReference>
<evidence type="ECO:0000256" key="6">
    <source>
        <dbReference type="SAM" id="Phobius"/>
    </source>
</evidence>
<feature type="transmembrane region" description="Helical" evidence="6">
    <location>
        <begin position="250"/>
        <end position="269"/>
    </location>
</feature>
<dbReference type="PROSITE" id="PS50005">
    <property type="entry name" value="TPR"/>
    <property type="match status" value="1"/>
</dbReference>
<dbReference type="InterPro" id="IPR007016">
    <property type="entry name" value="O-antigen_ligase-rel_domated"/>
</dbReference>
<evidence type="ECO:0000256" key="1">
    <source>
        <dbReference type="ARBA" id="ARBA00004141"/>
    </source>
</evidence>
<evidence type="ECO:0000256" key="3">
    <source>
        <dbReference type="ARBA" id="ARBA00022989"/>
    </source>
</evidence>
<evidence type="ECO:0000256" key="2">
    <source>
        <dbReference type="ARBA" id="ARBA00022692"/>
    </source>
</evidence>
<feature type="transmembrane region" description="Helical" evidence="6">
    <location>
        <begin position="219"/>
        <end position="238"/>
    </location>
</feature>
<feature type="transmembrane region" description="Helical" evidence="6">
    <location>
        <begin position="131"/>
        <end position="150"/>
    </location>
</feature>
<sequence>MTPDQERSAGQSTSLPFVLRQAILVFLFLLPFIVVLPSASKTELPQWLAATLFSAIAAVAWLFGASRPLRWTPLHTLVMVVLGGTLALSLIHAGTPGVQTALIQQVTLGLFFLLGAYAFSTPGWQMRLLRTTVFSASLAAAIGLAQHLSGTTLGLPATSASASVFINKNYAGAFMNLATPAALILLLAAGDRRGRILGTAGFLLCLGYSLVTLSRGHWLALAAALGILLILLHVNPALRKRLLGSRVNQWLAALVIVASPALLLLPNVAGEASLGSSQTAVQLSSSASIGERFGFYRNTLQLISERPLTGVGPGAFYTGFRDYYAAPSRLRLATEMVGIAHAHDDYLEYLAELGIPVGLGMILLLGLIWYSAWRMACDRDSPGRALAGTAFLLGITAILGHALVDFPLSLPVSSLYLWTWAGAISAVWLKKSEPADTEGAVPPRRLRVPLGALGLVYLALVSIQGYRSLRANILILDAARATVDRRCDLALPRSAEARDLQPDDYLIWSYRLSVVNACGPTLKQQFLDAALVLEQDPNHPYALLTSANALYRAGDMEGAASRYRRLIELLPHRISGYLGLANTLMRTGREDAAKEYYDEAETVQRRVGRDWYPGPAARTLAALTVAASGDQGWAFDAPMRPLILKLKIVAGPGEKRADDPGS</sequence>
<dbReference type="SMART" id="SM00028">
    <property type="entry name" value="TPR"/>
    <property type="match status" value="2"/>
</dbReference>
<comment type="caution">
    <text evidence="8">The sequence shown here is derived from an EMBL/GenBank/DDBJ whole genome shotgun (WGS) entry which is preliminary data.</text>
</comment>
<evidence type="ECO:0000313" key="8">
    <source>
        <dbReference type="EMBL" id="HEB95270.1"/>
    </source>
</evidence>
<dbReference type="InterPro" id="IPR051533">
    <property type="entry name" value="WaaL-like"/>
</dbReference>
<dbReference type="Proteomes" id="UP000886251">
    <property type="component" value="Unassembled WGS sequence"/>
</dbReference>
<feature type="transmembrane region" description="Helical" evidence="6">
    <location>
        <begin position="101"/>
        <end position="119"/>
    </location>
</feature>
<keyword evidence="3 6" id="KW-1133">Transmembrane helix</keyword>
<keyword evidence="5" id="KW-0802">TPR repeat</keyword>
<feature type="transmembrane region" description="Helical" evidence="6">
    <location>
        <begin position="76"/>
        <end position="95"/>
    </location>
</feature>
<name>A0A831W838_9GAMM</name>
<evidence type="ECO:0000256" key="4">
    <source>
        <dbReference type="ARBA" id="ARBA00023136"/>
    </source>
</evidence>
<dbReference type="SUPFAM" id="SSF48452">
    <property type="entry name" value="TPR-like"/>
    <property type="match status" value="1"/>
</dbReference>
<accession>A0A831W838</accession>
<dbReference type="InterPro" id="IPR019734">
    <property type="entry name" value="TPR_rpt"/>
</dbReference>
<protein>
    <recommendedName>
        <fullName evidence="7">O-antigen ligase-related domain-containing protein</fullName>
    </recommendedName>
</protein>